<dbReference type="EMBL" id="CAIIXF020000006">
    <property type="protein sequence ID" value="CAH1787784.1"/>
    <property type="molecule type" value="Genomic_DNA"/>
</dbReference>
<evidence type="ECO:0000256" key="8">
    <source>
        <dbReference type="ARBA" id="ARBA00023136"/>
    </source>
</evidence>
<dbReference type="Proteomes" id="UP000749559">
    <property type="component" value="Unassembled WGS sequence"/>
</dbReference>
<keyword evidence="6" id="KW-0677">Repeat</keyword>
<name>A0A8J1V086_OWEFU</name>
<keyword evidence="8" id="KW-0472">Membrane</keyword>
<dbReference type="PANTHER" id="PTHR24365:SF530">
    <property type="entry name" value="MSTPROX-RELATED"/>
    <property type="match status" value="1"/>
</dbReference>
<evidence type="ECO:0000256" key="2">
    <source>
        <dbReference type="ARBA" id="ARBA00009634"/>
    </source>
</evidence>
<dbReference type="InterPro" id="IPR017241">
    <property type="entry name" value="Toll-like_receptor"/>
</dbReference>
<keyword evidence="10" id="KW-0325">Glycoprotein</keyword>
<organism evidence="11 12">
    <name type="scientific">Owenia fusiformis</name>
    <name type="common">Polychaete worm</name>
    <dbReference type="NCBI Taxonomy" id="6347"/>
    <lineage>
        <taxon>Eukaryota</taxon>
        <taxon>Metazoa</taxon>
        <taxon>Spiralia</taxon>
        <taxon>Lophotrochozoa</taxon>
        <taxon>Annelida</taxon>
        <taxon>Polychaeta</taxon>
        <taxon>Sedentaria</taxon>
        <taxon>Canalipalpata</taxon>
        <taxon>Sabellida</taxon>
        <taxon>Oweniida</taxon>
        <taxon>Oweniidae</taxon>
        <taxon>Owenia</taxon>
    </lineage>
</organism>
<evidence type="ECO:0000256" key="4">
    <source>
        <dbReference type="ARBA" id="ARBA00022692"/>
    </source>
</evidence>
<keyword evidence="5" id="KW-0732">Signal</keyword>
<evidence type="ECO:0000256" key="5">
    <source>
        <dbReference type="ARBA" id="ARBA00022729"/>
    </source>
</evidence>
<dbReference type="InterPro" id="IPR001611">
    <property type="entry name" value="Leu-rich_rpt"/>
</dbReference>
<evidence type="ECO:0000313" key="12">
    <source>
        <dbReference type="Proteomes" id="UP000749559"/>
    </source>
</evidence>
<evidence type="ECO:0000256" key="9">
    <source>
        <dbReference type="ARBA" id="ARBA00023170"/>
    </source>
</evidence>
<dbReference type="InterPro" id="IPR032675">
    <property type="entry name" value="LRR_dom_sf"/>
</dbReference>
<keyword evidence="9" id="KW-0675">Receptor</keyword>
<evidence type="ECO:0000256" key="6">
    <source>
        <dbReference type="ARBA" id="ARBA00022737"/>
    </source>
</evidence>
<dbReference type="Pfam" id="PF13676">
    <property type="entry name" value="TIR_2"/>
    <property type="match status" value="1"/>
</dbReference>
<feature type="non-terminal residue" evidence="11">
    <location>
        <position position="1"/>
    </location>
</feature>
<dbReference type="Gene3D" id="3.40.50.10140">
    <property type="entry name" value="Toll/interleukin-1 receptor homology (TIR) domain"/>
    <property type="match status" value="1"/>
</dbReference>
<dbReference type="GO" id="GO:0006955">
    <property type="term" value="P:immune response"/>
    <property type="evidence" value="ECO:0007669"/>
    <property type="project" value="InterPro"/>
</dbReference>
<evidence type="ECO:0000256" key="10">
    <source>
        <dbReference type="ARBA" id="ARBA00023180"/>
    </source>
</evidence>
<evidence type="ECO:0000313" key="11">
    <source>
        <dbReference type="EMBL" id="CAH1787784.1"/>
    </source>
</evidence>
<keyword evidence="12" id="KW-1185">Reference proteome</keyword>
<dbReference type="InterPro" id="IPR000157">
    <property type="entry name" value="TIR_dom"/>
</dbReference>
<keyword evidence="4" id="KW-0812">Transmembrane</keyword>
<sequence length="787" mass="90509">RKPQHRSLEIWNIGTMFLKKLPVFLLIIKYLSVYGSSDLFSKHAGFDGIKSEFNNKSDCMRCNCDGLTADCTSRGLQSLPLNLPWNITTLMISHNSIKHLPDGQLGQIYGNLKVLDIGDNKIVAFGQHIFDGLHNLQDLRIGNNPYKPHLFHPLVYKPLKNIHKIHVLGSGDESNGYPGSRIALFHAFQGLQNSTIESITYQHITDMPFLLKANHLKFLEHCNLKRFSLLDNRIYAMESPGISKYMPKLEILDLSKNSIKHSIPRRVILIELYLMRYLRVLKLEQNIPGRVFDLNKANVAISEELSENEWAVPIALEELYFTETNVNNHPYHLPYGIKIQSNNRIKIIEASASFMLTYIGKSIKGLVNLERLIFPENNCIIVPEFFTCETGYFESLKVLDLANNKAKLISNSSVHLLFRNCSQLQHIDLSHNDITDIDSDAFVDTTGLEVLNLSGNKIKRIMFTLTGLKSLKLLNLSNNHIQTIDETTKMEIDELKITSSMNLTIDFRQNPMICNCDSFKFIDWMQTSNSIMHNWPEVACIYINGSEVALKDIMLPDMKWDCWKAAIIPSIVSFGLTVISIITAVYVYRRRYKIQYLALHLRALLRRNQHLDFAFDFDGFLSYSSLDKYWAQENIYATLADKYNYNICLDDRNFMPGAYIADIIIESISKSNKIILTISQNFLRSGWCTFEMNLARGELATRGRDCLILILKEPLDVLPPELITPTLRSLLETRVYLEWSEDEDRKQLFWRKMQDALGNPRYQGEADTQYLLQYNEGDQEVLQELIG</sequence>
<reference evidence="11" key="1">
    <citation type="submission" date="2022-03" db="EMBL/GenBank/DDBJ databases">
        <authorList>
            <person name="Martin C."/>
        </authorList>
    </citation>
    <scope>NUCLEOTIDE SEQUENCE</scope>
</reference>
<dbReference type="PROSITE" id="PS50104">
    <property type="entry name" value="TIR"/>
    <property type="match status" value="1"/>
</dbReference>
<dbReference type="SMART" id="SM00369">
    <property type="entry name" value="LRR_TYP"/>
    <property type="match status" value="6"/>
</dbReference>
<dbReference type="SUPFAM" id="SSF52058">
    <property type="entry name" value="L domain-like"/>
    <property type="match status" value="1"/>
</dbReference>
<comment type="caution">
    <text evidence="11">The sequence shown here is derived from an EMBL/GenBank/DDBJ whole genome shotgun (WGS) entry which is preliminary data.</text>
</comment>
<gene>
    <name evidence="11" type="ORF">OFUS_LOCUS13422</name>
</gene>
<dbReference type="PROSITE" id="PS51450">
    <property type="entry name" value="LRR"/>
    <property type="match status" value="3"/>
</dbReference>
<dbReference type="GO" id="GO:0002224">
    <property type="term" value="P:toll-like receptor signaling pathway"/>
    <property type="evidence" value="ECO:0007669"/>
    <property type="project" value="InterPro"/>
</dbReference>
<dbReference type="InterPro" id="IPR035897">
    <property type="entry name" value="Toll_tir_struct_dom_sf"/>
</dbReference>
<dbReference type="OrthoDB" id="676979at2759"/>
<dbReference type="SUPFAM" id="SSF52200">
    <property type="entry name" value="Toll/Interleukin receptor TIR domain"/>
    <property type="match status" value="1"/>
</dbReference>
<comment type="subcellular location">
    <subcellularLocation>
        <location evidence="1">Membrane</location>
        <topology evidence="1">Single-pass type I membrane protein</topology>
    </subcellularLocation>
</comment>
<accession>A0A8J1V086</accession>
<dbReference type="Pfam" id="PF13855">
    <property type="entry name" value="LRR_8"/>
    <property type="match status" value="2"/>
</dbReference>
<keyword evidence="3" id="KW-0433">Leucine-rich repeat</keyword>
<evidence type="ECO:0000256" key="1">
    <source>
        <dbReference type="ARBA" id="ARBA00004479"/>
    </source>
</evidence>
<dbReference type="AlphaFoldDB" id="A0A8J1V086"/>
<protein>
    <submittedName>
        <fullName evidence="11">Uncharacterized protein</fullName>
    </submittedName>
</protein>
<dbReference type="SMART" id="SM00365">
    <property type="entry name" value="LRR_SD22"/>
    <property type="match status" value="5"/>
</dbReference>
<comment type="similarity">
    <text evidence="2">Belongs to the Toll-like receptor family.</text>
</comment>
<evidence type="ECO:0000256" key="7">
    <source>
        <dbReference type="ARBA" id="ARBA00022989"/>
    </source>
</evidence>
<dbReference type="PIRSF" id="PIRSF037595">
    <property type="entry name" value="Toll-like_receptor"/>
    <property type="match status" value="1"/>
</dbReference>
<dbReference type="GO" id="GO:0004888">
    <property type="term" value="F:transmembrane signaling receptor activity"/>
    <property type="evidence" value="ECO:0007669"/>
    <property type="project" value="InterPro"/>
</dbReference>
<dbReference type="Gene3D" id="3.80.10.10">
    <property type="entry name" value="Ribonuclease Inhibitor"/>
    <property type="match status" value="3"/>
</dbReference>
<dbReference type="PANTHER" id="PTHR24365">
    <property type="entry name" value="TOLL-LIKE RECEPTOR"/>
    <property type="match status" value="1"/>
</dbReference>
<dbReference type="GO" id="GO:0005886">
    <property type="term" value="C:plasma membrane"/>
    <property type="evidence" value="ECO:0007669"/>
    <property type="project" value="TreeGrafter"/>
</dbReference>
<dbReference type="SMART" id="SM00255">
    <property type="entry name" value="TIR"/>
    <property type="match status" value="1"/>
</dbReference>
<evidence type="ECO:0000256" key="3">
    <source>
        <dbReference type="ARBA" id="ARBA00022614"/>
    </source>
</evidence>
<keyword evidence="7" id="KW-1133">Transmembrane helix</keyword>
<dbReference type="InterPro" id="IPR003591">
    <property type="entry name" value="Leu-rich_rpt_typical-subtyp"/>
</dbReference>
<proteinExistence type="inferred from homology"/>